<dbReference type="AlphaFoldDB" id="A0AAJ0BY78"/>
<sequence>METVRSRVAFVEFKRSLVPPRWEDSVRVIGISEYRAAALSLAHAFATDDVAQYLVTSDDMADLSAEDRWKVHVDIMSYIVAAHCYNGVVTTIGPDYEGVALWLPPGKDLDGWWTILRSGLWRLKFQLSAEGKRRYDELLAVLHDAKISVLGDRDGDAWYLVYLGTKPSGRRRGHAGKLLEHIIQRADAENRPIYLESSSLANNGYYEKFGFEIRRDVFLERGRGMAPVRLSIMVREPEPAQKVVYSIPTKALGFGGGKMA</sequence>
<dbReference type="PANTHER" id="PTHR42791:SF1">
    <property type="entry name" value="N-ACETYLTRANSFERASE DOMAIN-CONTAINING PROTEIN"/>
    <property type="match status" value="1"/>
</dbReference>
<dbReference type="Pfam" id="PF13508">
    <property type="entry name" value="Acetyltransf_7"/>
    <property type="match status" value="1"/>
</dbReference>
<accession>A0AAJ0BY78</accession>
<gene>
    <name evidence="2" type="ORF">QBC33DRAFT_83144</name>
</gene>
<feature type="domain" description="N-acetyltransferase" evidence="1">
    <location>
        <begin position="99"/>
        <end position="235"/>
    </location>
</feature>
<comment type="caution">
    <text evidence="2">The sequence shown here is derived from an EMBL/GenBank/DDBJ whole genome shotgun (WGS) entry which is preliminary data.</text>
</comment>
<dbReference type="CDD" id="cd04301">
    <property type="entry name" value="NAT_SF"/>
    <property type="match status" value="1"/>
</dbReference>
<dbReference type="Gene3D" id="3.40.630.30">
    <property type="match status" value="1"/>
</dbReference>
<dbReference type="EMBL" id="MU839010">
    <property type="protein sequence ID" value="KAK1766674.1"/>
    <property type="molecule type" value="Genomic_DNA"/>
</dbReference>
<dbReference type="InterPro" id="IPR052523">
    <property type="entry name" value="Trichothecene_AcTrans"/>
</dbReference>
<dbReference type="InterPro" id="IPR016181">
    <property type="entry name" value="Acyl_CoA_acyltransferase"/>
</dbReference>
<dbReference type="InterPro" id="IPR000182">
    <property type="entry name" value="GNAT_dom"/>
</dbReference>
<dbReference type="PANTHER" id="PTHR42791">
    <property type="entry name" value="GNAT FAMILY ACETYLTRANSFERASE"/>
    <property type="match status" value="1"/>
</dbReference>
<name>A0AAJ0BY78_9PEZI</name>
<dbReference type="SUPFAM" id="SSF55729">
    <property type="entry name" value="Acyl-CoA N-acyltransferases (Nat)"/>
    <property type="match status" value="1"/>
</dbReference>
<keyword evidence="3" id="KW-1185">Reference proteome</keyword>
<reference evidence="2" key="1">
    <citation type="submission" date="2023-06" db="EMBL/GenBank/DDBJ databases">
        <title>Genome-scale phylogeny and comparative genomics of the fungal order Sordariales.</title>
        <authorList>
            <consortium name="Lawrence Berkeley National Laboratory"/>
            <person name="Hensen N."/>
            <person name="Bonometti L."/>
            <person name="Westerberg I."/>
            <person name="Brannstrom I.O."/>
            <person name="Guillou S."/>
            <person name="Cros-Aarteil S."/>
            <person name="Calhoun S."/>
            <person name="Haridas S."/>
            <person name="Kuo A."/>
            <person name="Mondo S."/>
            <person name="Pangilinan J."/>
            <person name="Riley R."/>
            <person name="Labutti K."/>
            <person name="Andreopoulos B."/>
            <person name="Lipzen A."/>
            <person name="Chen C."/>
            <person name="Yanf M."/>
            <person name="Daum C."/>
            <person name="Ng V."/>
            <person name="Clum A."/>
            <person name="Steindorff A."/>
            <person name="Ohm R."/>
            <person name="Martin F."/>
            <person name="Silar P."/>
            <person name="Natvig D."/>
            <person name="Lalanne C."/>
            <person name="Gautier V."/>
            <person name="Ament-Velasquez S.L."/>
            <person name="Kruys A."/>
            <person name="Hutchinson M.I."/>
            <person name="Powell A.J."/>
            <person name="Barry K."/>
            <person name="Miller A.N."/>
            <person name="Grigoriev I.V."/>
            <person name="Debuchy R."/>
            <person name="Gladieux P."/>
            <person name="Thoren M.H."/>
            <person name="Johannesson H."/>
        </authorList>
    </citation>
    <scope>NUCLEOTIDE SEQUENCE</scope>
    <source>
        <strain evidence="2">8032-3</strain>
    </source>
</reference>
<dbReference type="Proteomes" id="UP001244011">
    <property type="component" value="Unassembled WGS sequence"/>
</dbReference>
<evidence type="ECO:0000313" key="2">
    <source>
        <dbReference type="EMBL" id="KAK1766674.1"/>
    </source>
</evidence>
<protein>
    <submittedName>
        <fullName evidence="2">Acetyltransferase</fullName>
    </submittedName>
</protein>
<evidence type="ECO:0000259" key="1">
    <source>
        <dbReference type="PROSITE" id="PS51186"/>
    </source>
</evidence>
<dbReference type="PROSITE" id="PS51186">
    <property type="entry name" value="GNAT"/>
    <property type="match status" value="1"/>
</dbReference>
<dbReference type="GO" id="GO:0016747">
    <property type="term" value="F:acyltransferase activity, transferring groups other than amino-acyl groups"/>
    <property type="evidence" value="ECO:0007669"/>
    <property type="project" value="InterPro"/>
</dbReference>
<proteinExistence type="predicted"/>
<organism evidence="2 3">
    <name type="scientific">Phialemonium atrogriseum</name>
    <dbReference type="NCBI Taxonomy" id="1093897"/>
    <lineage>
        <taxon>Eukaryota</taxon>
        <taxon>Fungi</taxon>
        <taxon>Dikarya</taxon>
        <taxon>Ascomycota</taxon>
        <taxon>Pezizomycotina</taxon>
        <taxon>Sordariomycetes</taxon>
        <taxon>Sordariomycetidae</taxon>
        <taxon>Cephalothecales</taxon>
        <taxon>Cephalothecaceae</taxon>
        <taxon>Phialemonium</taxon>
    </lineage>
</organism>
<dbReference type="RefSeq" id="XP_060282887.1">
    <property type="nucleotide sequence ID" value="XM_060433120.1"/>
</dbReference>
<evidence type="ECO:0000313" key="3">
    <source>
        <dbReference type="Proteomes" id="UP001244011"/>
    </source>
</evidence>
<dbReference type="GeneID" id="85316307"/>